<dbReference type="PANTHER" id="PTHR47235:SF1">
    <property type="entry name" value="BLR6548 PROTEIN"/>
    <property type="match status" value="1"/>
</dbReference>
<keyword evidence="2" id="KW-0732">Signal</keyword>
<evidence type="ECO:0000256" key="1">
    <source>
        <dbReference type="ARBA" id="ARBA00010062"/>
    </source>
</evidence>
<accession>A0A7C4ETG5</accession>
<organism evidence="4">
    <name type="scientific">Desulfomonile tiedjei</name>
    <dbReference type="NCBI Taxonomy" id="2358"/>
    <lineage>
        <taxon>Bacteria</taxon>
        <taxon>Pseudomonadati</taxon>
        <taxon>Thermodesulfobacteriota</taxon>
        <taxon>Desulfomonilia</taxon>
        <taxon>Desulfomonilales</taxon>
        <taxon>Desulfomonilaceae</taxon>
        <taxon>Desulfomonile</taxon>
    </lineage>
</organism>
<comment type="similarity">
    <text evidence="1">Belongs to the leucine-binding protein family.</text>
</comment>
<dbReference type="InterPro" id="IPR028081">
    <property type="entry name" value="Leu-bd"/>
</dbReference>
<dbReference type="AlphaFoldDB" id="A0A7C4ETG5"/>
<comment type="caution">
    <text evidence="4">The sequence shown here is derived from an EMBL/GenBank/DDBJ whole genome shotgun (WGS) entry which is preliminary data.</text>
</comment>
<dbReference type="InterPro" id="IPR028082">
    <property type="entry name" value="Peripla_BP_I"/>
</dbReference>
<evidence type="ECO:0000259" key="3">
    <source>
        <dbReference type="Pfam" id="PF13458"/>
    </source>
</evidence>
<dbReference type="Pfam" id="PF13458">
    <property type="entry name" value="Peripla_BP_6"/>
    <property type="match status" value="1"/>
</dbReference>
<gene>
    <name evidence="4" type="ORF">ENV54_09735</name>
</gene>
<dbReference type="SUPFAM" id="SSF53822">
    <property type="entry name" value="Periplasmic binding protein-like I"/>
    <property type="match status" value="1"/>
</dbReference>
<protein>
    <recommendedName>
        <fullName evidence="3">Leucine-binding protein domain-containing protein</fullName>
    </recommendedName>
</protein>
<dbReference type="Gene3D" id="3.40.50.2300">
    <property type="match status" value="2"/>
</dbReference>
<reference evidence="4" key="1">
    <citation type="journal article" date="2020" name="mSystems">
        <title>Genome- and Community-Level Interaction Insights into Carbon Utilization and Element Cycling Functions of Hydrothermarchaeota in Hydrothermal Sediment.</title>
        <authorList>
            <person name="Zhou Z."/>
            <person name="Liu Y."/>
            <person name="Xu W."/>
            <person name="Pan J."/>
            <person name="Luo Z.H."/>
            <person name="Li M."/>
        </authorList>
    </citation>
    <scope>NUCLEOTIDE SEQUENCE [LARGE SCALE GENOMIC DNA]</scope>
    <source>
        <strain evidence="4">SpSt-769</strain>
    </source>
</reference>
<sequence>MAVRKGGGVMKRFAGFFACLFAVILCMPVFAAEPIKMGAVINLTGPASSWGKFHAKGLQDYIKYVNEVKGGVGGAKIDLTVADHAYKVAEGINHVKKFCEDGMVMIATWDTGLGIQVKPIIKEYKVPTINFSTGQEILKPPIDYMYLPFGSYVLDSYAVLEYVKAIHKGKDKPKVGLLTLDNAYGKSIHDPSKQFAAKEGLQIVDIEEFPPKTVDLSTVLMKLKQAGAEYVFTQILPANMISALKASDQTGFKPLFIGTWTATDPDFFASAKGLIKDRLQMQFVGCLPGDGTPGVKLMEELIQRYKSVDRYDLSYWEGVAIGMIMVRGAERAKEKFGKITSETINQALETFRNEDFGGIVPNITYTKDDHQGSFVGRIIKVNDDGTFTPLTNFFSPGKGELKLLKGK</sequence>
<evidence type="ECO:0000256" key="2">
    <source>
        <dbReference type="ARBA" id="ARBA00022729"/>
    </source>
</evidence>
<evidence type="ECO:0000313" key="4">
    <source>
        <dbReference type="EMBL" id="HGH61565.1"/>
    </source>
</evidence>
<dbReference type="PANTHER" id="PTHR47235">
    <property type="entry name" value="BLR6548 PROTEIN"/>
    <property type="match status" value="1"/>
</dbReference>
<name>A0A7C4ETG5_9BACT</name>
<proteinExistence type="inferred from homology"/>
<dbReference type="EMBL" id="DTGT01000310">
    <property type="protein sequence ID" value="HGH61565.1"/>
    <property type="molecule type" value="Genomic_DNA"/>
</dbReference>
<feature type="domain" description="Leucine-binding protein" evidence="3">
    <location>
        <begin position="34"/>
        <end position="385"/>
    </location>
</feature>